<dbReference type="CDD" id="cd05269">
    <property type="entry name" value="TMR_SDR_a"/>
    <property type="match status" value="1"/>
</dbReference>
<comment type="caution">
    <text evidence="2">The sequence shown here is derived from an EMBL/GenBank/DDBJ whole genome shotgun (WGS) entry which is preliminary data.</text>
</comment>
<dbReference type="PANTHER" id="PTHR47129">
    <property type="entry name" value="QUINONE OXIDOREDUCTASE 2"/>
    <property type="match status" value="1"/>
</dbReference>
<dbReference type="Gene3D" id="3.40.50.720">
    <property type="entry name" value="NAD(P)-binding Rossmann-like Domain"/>
    <property type="match status" value="1"/>
</dbReference>
<protein>
    <submittedName>
        <fullName evidence="2">Quinone oxidoreductase 2</fullName>
    </submittedName>
</protein>
<accession>A0A251XV84</accession>
<dbReference type="InterPro" id="IPR052718">
    <property type="entry name" value="NmrA-type_oxidoreductase"/>
</dbReference>
<dbReference type="AlphaFoldDB" id="A0A251XV84"/>
<evidence type="ECO:0000313" key="3">
    <source>
        <dbReference type="Proteomes" id="UP000195106"/>
    </source>
</evidence>
<reference evidence="2 3" key="1">
    <citation type="submission" date="2016-08" db="EMBL/GenBank/DDBJ databases">
        <title>Genome sequence of Clavibacter michiganensis spp. strain CASJ009.</title>
        <authorList>
            <person name="Thapa S.P."/>
            <person name="Coaker G."/>
        </authorList>
    </citation>
    <scope>NUCLEOTIDE SEQUENCE [LARGE SCALE GENOMIC DNA]</scope>
    <source>
        <strain evidence="2">CASJ009</strain>
    </source>
</reference>
<dbReference type="Proteomes" id="UP000195106">
    <property type="component" value="Unassembled WGS sequence"/>
</dbReference>
<dbReference type="InterPro" id="IPR016040">
    <property type="entry name" value="NAD(P)-bd_dom"/>
</dbReference>
<evidence type="ECO:0000313" key="2">
    <source>
        <dbReference type="EMBL" id="OUE09078.1"/>
    </source>
</evidence>
<name>A0A251XV84_9MICO</name>
<dbReference type="Pfam" id="PF13460">
    <property type="entry name" value="NAD_binding_10"/>
    <property type="match status" value="1"/>
</dbReference>
<dbReference type="EMBL" id="MDHJ01000001">
    <property type="protein sequence ID" value="OUE09078.1"/>
    <property type="molecule type" value="Genomic_DNA"/>
</dbReference>
<dbReference type="InterPro" id="IPR036291">
    <property type="entry name" value="NAD(P)-bd_dom_sf"/>
</dbReference>
<dbReference type="SUPFAM" id="SSF51735">
    <property type="entry name" value="NAD(P)-binding Rossmann-fold domains"/>
    <property type="match status" value="1"/>
</dbReference>
<sequence>MTTQIAVTGVTGAIGGQVAHRLADAGLAPRLIARTPARAPRLAGATVHEASYGDRAASLAALGGVETLLMVSAAEDEHRLEQHRAFVDAAAEAGVRHVVYTSFAGAAPDATFTLARDHHATEERIRDSGMRWTFLRDAFYLDFISALVGDDGVIRGPAGDGRVAAVTRADVAEVAAAVLRDPEAHRDVTYDLTGPEALSLAEVAATLTAHDGRPVTYRDETLAEAYASRERWGAPRWQVDAWVSTYTAMAAGEMAHVSGDVERVLGRPPVGLAAFLAARGE</sequence>
<dbReference type="Gene3D" id="3.90.25.10">
    <property type="entry name" value="UDP-galactose 4-epimerase, domain 1"/>
    <property type="match status" value="1"/>
</dbReference>
<evidence type="ECO:0000259" key="1">
    <source>
        <dbReference type="Pfam" id="PF13460"/>
    </source>
</evidence>
<feature type="domain" description="NAD(P)-binding" evidence="1">
    <location>
        <begin position="9"/>
        <end position="182"/>
    </location>
</feature>
<proteinExistence type="predicted"/>
<gene>
    <name evidence="2" type="primary">qorB_2</name>
    <name evidence="2" type="ORF">CMsap09_09050</name>
</gene>
<organism evidence="2 3">
    <name type="scientific">Clavibacter michiganensis</name>
    <dbReference type="NCBI Taxonomy" id="28447"/>
    <lineage>
        <taxon>Bacteria</taxon>
        <taxon>Bacillati</taxon>
        <taxon>Actinomycetota</taxon>
        <taxon>Actinomycetes</taxon>
        <taxon>Micrococcales</taxon>
        <taxon>Microbacteriaceae</taxon>
        <taxon>Clavibacter</taxon>
    </lineage>
</organism>
<dbReference type="PANTHER" id="PTHR47129:SF1">
    <property type="entry name" value="NMRA-LIKE DOMAIN-CONTAINING PROTEIN"/>
    <property type="match status" value="1"/>
</dbReference>